<dbReference type="GeneID" id="40833774"/>
<keyword evidence="3" id="KW-1185">Reference proteome</keyword>
<organism evidence="2 3">
    <name type="scientific">Streptomyces wuyuanensis</name>
    <dbReference type="NCBI Taxonomy" id="1196353"/>
    <lineage>
        <taxon>Bacteria</taxon>
        <taxon>Bacillati</taxon>
        <taxon>Actinomycetota</taxon>
        <taxon>Actinomycetes</taxon>
        <taxon>Kitasatosporales</taxon>
        <taxon>Streptomycetaceae</taxon>
        <taxon>Streptomyces</taxon>
    </lineage>
</organism>
<dbReference type="RefSeq" id="WP_093661454.1">
    <property type="nucleotide sequence ID" value="NZ_FNHI01000029.1"/>
</dbReference>
<evidence type="ECO:0000256" key="1">
    <source>
        <dbReference type="SAM" id="MobiDB-lite"/>
    </source>
</evidence>
<dbReference type="OrthoDB" id="3828539at2"/>
<evidence type="ECO:0000313" key="2">
    <source>
        <dbReference type="EMBL" id="SDN55190.1"/>
    </source>
</evidence>
<accession>A0A1H0CBD3</accession>
<evidence type="ECO:0000313" key="3">
    <source>
        <dbReference type="Proteomes" id="UP000199063"/>
    </source>
</evidence>
<sequence length="87" mass="8958">MAGNTIDLTDERARAAGSWTGCYQENDASGLFVDKVTMPGAAAGTNHEFHDGRVRARTVAMTARPSRTSAVPVTGAERAGPRGAGGP</sequence>
<dbReference type="AlphaFoldDB" id="A0A1H0CBD3"/>
<protein>
    <submittedName>
        <fullName evidence="2">Uncharacterized protein</fullName>
    </submittedName>
</protein>
<gene>
    <name evidence="2" type="ORF">SAMN05444921_129109</name>
</gene>
<feature type="region of interest" description="Disordered" evidence="1">
    <location>
        <begin position="60"/>
        <end position="87"/>
    </location>
</feature>
<dbReference type="Proteomes" id="UP000199063">
    <property type="component" value="Unassembled WGS sequence"/>
</dbReference>
<dbReference type="EMBL" id="FNHI01000029">
    <property type="protein sequence ID" value="SDN55190.1"/>
    <property type="molecule type" value="Genomic_DNA"/>
</dbReference>
<name>A0A1H0CBD3_9ACTN</name>
<proteinExistence type="predicted"/>
<reference evidence="3" key="1">
    <citation type="submission" date="2016-10" db="EMBL/GenBank/DDBJ databases">
        <authorList>
            <person name="Varghese N."/>
            <person name="Submissions S."/>
        </authorList>
    </citation>
    <scope>NUCLEOTIDE SEQUENCE [LARGE SCALE GENOMIC DNA]</scope>
    <source>
        <strain evidence="3">CGMCC 4.7042</strain>
    </source>
</reference>